<feature type="transmembrane region" description="Helical" evidence="11">
    <location>
        <begin position="844"/>
        <end position="861"/>
    </location>
</feature>
<dbReference type="GO" id="GO:0140359">
    <property type="term" value="F:ABC-type transporter activity"/>
    <property type="evidence" value="ECO:0007669"/>
    <property type="project" value="InterPro"/>
</dbReference>
<evidence type="ECO:0000313" key="14">
    <source>
        <dbReference type="EMBL" id="KAK9928853.1"/>
    </source>
</evidence>
<dbReference type="PROSITE" id="PS50893">
    <property type="entry name" value="ABC_TRANSPORTER_2"/>
    <property type="match status" value="2"/>
</dbReference>
<keyword evidence="5" id="KW-0677">Repeat</keyword>
<reference evidence="14 15" key="1">
    <citation type="journal article" date="2023" name="G3 (Bethesda)">
        <title>A chromosome-length genome assembly and annotation of blackberry (Rubus argutus, cv. 'Hillquist').</title>
        <authorList>
            <person name="Bruna T."/>
            <person name="Aryal R."/>
            <person name="Dudchenko O."/>
            <person name="Sargent D.J."/>
            <person name="Mead D."/>
            <person name="Buti M."/>
            <person name="Cavallini A."/>
            <person name="Hytonen T."/>
            <person name="Andres J."/>
            <person name="Pham M."/>
            <person name="Weisz D."/>
            <person name="Mascagni F."/>
            <person name="Usai G."/>
            <person name="Natali L."/>
            <person name="Bassil N."/>
            <person name="Fernandez G.E."/>
            <person name="Lomsadze A."/>
            <person name="Armour M."/>
            <person name="Olukolu B."/>
            <person name="Poorten T."/>
            <person name="Britton C."/>
            <person name="Davik J."/>
            <person name="Ashrafi H."/>
            <person name="Aiden E.L."/>
            <person name="Borodovsky M."/>
            <person name="Worthington M."/>
        </authorList>
    </citation>
    <scope>NUCLEOTIDE SEQUENCE [LARGE SCALE GENOMIC DNA]</scope>
    <source>
        <strain evidence="14">PI 553951</strain>
    </source>
</reference>
<protein>
    <submittedName>
        <fullName evidence="14">Uncharacterized protein</fullName>
    </submittedName>
</protein>
<dbReference type="GO" id="GO:0010328">
    <property type="term" value="F:auxin influx transmembrane transporter activity"/>
    <property type="evidence" value="ECO:0007669"/>
    <property type="project" value="UniProtKB-ARBA"/>
</dbReference>
<evidence type="ECO:0000256" key="6">
    <source>
        <dbReference type="ARBA" id="ARBA00022741"/>
    </source>
</evidence>
<comment type="subcellular location">
    <subcellularLocation>
        <location evidence="1">Cell membrane</location>
        <topology evidence="1">Multi-pass membrane protein</topology>
    </subcellularLocation>
</comment>
<evidence type="ECO:0000256" key="7">
    <source>
        <dbReference type="ARBA" id="ARBA00022840"/>
    </source>
</evidence>
<evidence type="ECO:0000313" key="15">
    <source>
        <dbReference type="Proteomes" id="UP001457282"/>
    </source>
</evidence>
<evidence type="ECO:0000256" key="9">
    <source>
        <dbReference type="ARBA" id="ARBA00023136"/>
    </source>
</evidence>
<sequence length="1265" mass="136700">MEHGGERTMFKNKASDQDKETVPFYKLFMFVDRYDIALMTVGSLCAIGNGLSQPLMTLVFGGLINTFGATDPAHIVPMVSKVSLKFLYLAIGTGLAAFLQVSCWMVTGERQATRIRGLYLKTILRQDIGFFDTQSNTGEIIGRMSGDTILIQDAMGEKVGKFIQLLSTFLGGFVIGFIKGWLLTLILLSCIPAIVIAGGVMAMVVTKMSTRGQRAYAEASTIVEQTVGAIRTVASFTGEKQAIEKYNQKLKIAYNNMVQQGLATGVGLGTFMLIVFCTYGLAIWCGSKMIIEKGYNGGQVINVMFAILTGGMSLGQTSPSLNAFAAGKAAAYKMFETIKRTPKIDPYDTTGVVLEDVKGEVELKDVYFKYPARPDVQIFAGFSLHVPSGTTTALVGQSGSGKSTVIGLVERFYDPERGEVLIDGVDLKKLHLRSIRERIGIVSQEPNLFTTTIKQNIAYGKENATEEEIRRALELANAAKFIDKLPQGLDTMVGEHGTSLSGGQKQRIAIARAILKNPRILLLDEATSALDTESERIVQDALVRLMSNRTTIVVAHRLTTIRTADAIAVVHKGKIVEKGTHDELTKDPEGAYSQLIRLQEGAKEKDAEPIDLDTSLDIDRTMLSSGSQRLSTGISLSRGSSGSRLSSTISSFGTPALVNIKVTEVGDEEGLEKTKVVPEERKIVSIKRLASLNKNEIPILLLGALAAAGHGVIFPVFGLLLSKAIKMFYEPHNVLREDSKTWAGVYVGMGFFGLAVIPVQNFFFAVAGGKLIERIRSLTFQKVVHQQISWFDDPANSSGAIGARLSSDASTVKALVGDALALIAQNIATIIAGLIIGFTTNWKLALIILAVSPLMIMQGVLQTKFLKGFSADAKIMYEEASQVANDAIGSIRTVASFCSEKKVMDAYEKKCEAPMKQGVRLGVVSGLGFGFSFFVTFCTNALIFYLGAILVKHGQATFEQVFMVFFALTISTVGVSESSAMAPDSNKAKDSAASIFKILDSKPKIDSSNDAGLTLSSISGEIDLEHVSFKYPTRPDVQIFRDICLKIPSGKTVALVGQSGSGKSTVIGLIERFYDPDSGRVLLDGVEIHKFKLNWLRQQIGLVGQEPILFNESIRTNIAYGKRGDVTEEEIIKATKASNAHNFISSLPQGYDTSVGERGVQLSGGQKQRIAIARAILKDPKILLLDEATSALDAESERIVQDALDKVMVNRTTVVVAHRLTTIKGADIIAVVKSGVIAEKGSHDFLMKIADGAYASLVALHSSST</sequence>
<feature type="transmembrane region" description="Helical" evidence="11">
    <location>
        <begin position="697"/>
        <end position="721"/>
    </location>
</feature>
<dbReference type="Proteomes" id="UP001457282">
    <property type="component" value="Unassembled WGS sequence"/>
</dbReference>
<gene>
    <name evidence="14" type="ORF">M0R45_025972</name>
</gene>
<dbReference type="InterPro" id="IPR027417">
    <property type="entry name" value="P-loop_NTPase"/>
</dbReference>
<evidence type="ECO:0000259" key="13">
    <source>
        <dbReference type="PROSITE" id="PS50929"/>
    </source>
</evidence>
<keyword evidence="15" id="KW-1185">Reference proteome</keyword>
<feature type="transmembrane region" description="Helical" evidence="11">
    <location>
        <begin position="960"/>
        <end position="980"/>
    </location>
</feature>
<dbReference type="FunFam" id="1.20.1560.10:FF:000044">
    <property type="entry name" value="ABC transporter B family member 9"/>
    <property type="match status" value="1"/>
</dbReference>
<evidence type="ECO:0000256" key="3">
    <source>
        <dbReference type="ARBA" id="ARBA00022448"/>
    </source>
</evidence>
<dbReference type="GO" id="GO:0005524">
    <property type="term" value="F:ATP binding"/>
    <property type="evidence" value="ECO:0007669"/>
    <property type="project" value="UniProtKB-KW"/>
</dbReference>
<comment type="caution">
    <text evidence="14">The sequence shown here is derived from an EMBL/GenBank/DDBJ whole genome shotgun (WGS) entry which is preliminary data.</text>
</comment>
<accession>A0AAW1WW11</accession>
<dbReference type="FunFam" id="1.20.1560.10:FF:000009">
    <property type="entry name" value="ABC transporter B family member 1"/>
    <property type="match status" value="1"/>
</dbReference>
<dbReference type="Gene3D" id="3.40.50.300">
    <property type="entry name" value="P-loop containing nucleotide triphosphate hydrolases"/>
    <property type="match status" value="2"/>
</dbReference>
<dbReference type="GO" id="GO:0010329">
    <property type="term" value="F:auxin efflux transmembrane transporter activity"/>
    <property type="evidence" value="ECO:0007669"/>
    <property type="project" value="UniProtKB-ARBA"/>
</dbReference>
<feature type="transmembrane region" description="Helical" evidence="11">
    <location>
        <begin position="184"/>
        <end position="205"/>
    </location>
</feature>
<feature type="transmembrane region" description="Helical" evidence="11">
    <location>
        <begin position="86"/>
        <end position="106"/>
    </location>
</feature>
<dbReference type="PROSITE" id="PS50929">
    <property type="entry name" value="ABC_TM1F"/>
    <property type="match status" value="2"/>
</dbReference>
<keyword evidence="9 11" id="KW-0472">Membrane</keyword>
<dbReference type="Gene3D" id="1.20.1560.10">
    <property type="entry name" value="ABC transporter type 1, transmembrane domain"/>
    <property type="match status" value="2"/>
</dbReference>
<evidence type="ECO:0000259" key="12">
    <source>
        <dbReference type="PROSITE" id="PS50893"/>
    </source>
</evidence>
<proteinExistence type="inferred from homology"/>
<dbReference type="SUPFAM" id="SSF90123">
    <property type="entry name" value="ABC transporter transmembrane region"/>
    <property type="match status" value="2"/>
</dbReference>
<evidence type="ECO:0000256" key="10">
    <source>
        <dbReference type="ARBA" id="ARBA00023180"/>
    </source>
</evidence>
<dbReference type="InterPro" id="IPR036640">
    <property type="entry name" value="ABC1_TM_sf"/>
</dbReference>
<feature type="domain" description="ABC transmembrane type-1" evidence="13">
    <location>
        <begin position="701"/>
        <end position="987"/>
    </location>
</feature>
<dbReference type="CDD" id="cd18577">
    <property type="entry name" value="ABC_6TM_Pgp_ABCB1_D1_like"/>
    <property type="match status" value="1"/>
</dbReference>
<dbReference type="InterPro" id="IPR017871">
    <property type="entry name" value="ABC_transporter-like_CS"/>
</dbReference>
<keyword evidence="10" id="KW-0325">Glycoprotein</keyword>
<evidence type="ECO:0000256" key="1">
    <source>
        <dbReference type="ARBA" id="ARBA00004651"/>
    </source>
</evidence>
<dbReference type="EMBL" id="JBEDUW010000005">
    <property type="protein sequence ID" value="KAK9928853.1"/>
    <property type="molecule type" value="Genomic_DNA"/>
</dbReference>
<dbReference type="Pfam" id="PF00005">
    <property type="entry name" value="ABC_tran"/>
    <property type="match status" value="2"/>
</dbReference>
<organism evidence="14 15">
    <name type="scientific">Rubus argutus</name>
    <name type="common">Southern blackberry</name>
    <dbReference type="NCBI Taxonomy" id="59490"/>
    <lineage>
        <taxon>Eukaryota</taxon>
        <taxon>Viridiplantae</taxon>
        <taxon>Streptophyta</taxon>
        <taxon>Embryophyta</taxon>
        <taxon>Tracheophyta</taxon>
        <taxon>Spermatophyta</taxon>
        <taxon>Magnoliopsida</taxon>
        <taxon>eudicotyledons</taxon>
        <taxon>Gunneridae</taxon>
        <taxon>Pentapetalae</taxon>
        <taxon>rosids</taxon>
        <taxon>fabids</taxon>
        <taxon>Rosales</taxon>
        <taxon>Rosaceae</taxon>
        <taxon>Rosoideae</taxon>
        <taxon>Rosoideae incertae sedis</taxon>
        <taxon>Rubus</taxon>
    </lineage>
</organism>
<comment type="similarity">
    <text evidence="2">Belongs to the ABC transporter superfamily. ABCB family. Multidrug resistance exporter (TC 3.A.1.201) subfamily.</text>
</comment>
<dbReference type="PANTHER" id="PTHR24222">
    <property type="entry name" value="ABC TRANSPORTER B FAMILY"/>
    <property type="match status" value="1"/>
</dbReference>
<feature type="transmembrane region" description="Helical" evidence="11">
    <location>
        <begin position="814"/>
        <end position="838"/>
    </location>
</feature>
<dbReference type="InterPro" id="IPR039421">
    <property type="entry name" value="Type_1_exporter"/>
</dbReference>
<feature type="transmembrane region" description="Helical" evidence="11">
    <location>
        <begin position="741"/>
        <end position="767"/>
    </location>
</feature>
<dbReference type="CDD" id="cd18578">
    <property type="entry name" value="ABC_6TM_Pgp_ABCB1_D2_like"/>
    <property type="match status" value="1"/>
</dbReference>
<dbReference type="FunFam" id="3.40.50.300:FF:000066">
    <property type="entry name" value="ABC transporter B family member 1"/>
    <property type="match status" value="2"/>
</dbReference>
<keyword evidence="3" id="KW-0813">Transport</keyword>
<dbReference type="SUPFAM" id="SSF52540">
    <property type="entry name" value="P-loop containing nucleoside triphosphate hydrolases"/>
    <property type="match status" value="2"/>
</dbReference>
<feature type="domain" description="ABC transporter" evidence="12">
    <location>
        <begin position="361"/>
        <end position="597"/>
    </location>
</feature>
<feature type="transmembrane region" description="Helical" evidence="11">
    <location>
        <begin position="919"/>
        <end position="948"/>
    </location>
</feature>
<feature type="domain" description="ABC transmembrane type-1" evidence="13">
    <location>
        <begin position="41"/>
        <end position="326"/>
    </location>
</feature>
<dbReference type="CDD" id="cd03249">
    <property type="entry name" value="ABC_MTABC3_MDL1_MDL2"/>
    <property type="match status" value="2"/>
</dbReference>
<dbReference type="InterPro" id="IPR011527">
    <property type="entry name" value="ABC1_TM_dom"/>
</dbReference>
<dbReference type="GO" id="GO:0016887">
    <property type="term" value="F:ATP hydrolysis activity"/>
    <property type="evidence" value="ECO:0007669"/>
    <property type="project" value="InterPro"/>
</dbReference>
<dbReference type="PANTHER" id="PTHR24222:SF50">
    <property type="entry name" value="ABC TRANSPORTER B FAMILY MEMBER 9-LIKE ISOFORM X2"/>
    <property type="match status" value="1"/>
</dbReference>
<evidence type="ECO:0000256" key="4">
    <source>
        <dbReference type="ARBA" id="ARBA00022692"/>
    </source>
</evidence>
<dbReference type="Pfam" id="PF00664">
    <property type="entry name" value="ABC_membrane"/>
    <property type="match status" value="2"/>
</dbReference>
<feature type="transmembrane region" description="Helical" evidence="11">
    <location>
        <begin position="159"/>
        <end position="178"/>
    </location>
</feature>
<keyword evidence="6" id="KW-0547">Nucleotide-binding</keyword>
<evidence type="ECO:0000256" key="8">
    <source>
        <dbReference type="ARBA" id="ARBA00022989"/>
    </source>
</evidence>
<evidence type="ECO:0000256" key="5">
    <source>
        <dbReference type="ARBA" id="ARBA00022737"/>
    </source>
</evidence>
<evidence type="ECO:0000256" key="2">
    <source>
        <dbReference type="ARBA" id="ARBA00007577"/>
    </source>
</evidence>
<dbReference type="InterPro" id="IPR003439">
    <property type="entry name" value="ABC_transporter-like_ATP-bd"/>
</dbReference>
<dbReference type="InterPro" id="IPR003593">
    <property type="entry name" value="AAA+_ATPase"/>
</dbReference>
<dbReference type="SMART" id="SM00382">
    <property type="entry name" value="AAA"/>
    <property type="match status" value="2"/>
</dbReference>
<feature type="domain" description="ABC transporter" evidence="12">
    <location>
        <begin position="1022"/>
        <end position="1259"/>
    </location>
</feature>
<keyword evidence="7" id="KW-0067">ATP-binding</keyword>
<keyword evidence="4 11" id="KW-0812">Transmembrane</keyword>
<evidence type="ECO:0000256" key="11">
    <source>
        <dbReference type="SAM" id="Phobius"/>
    </source>
</evidence>
<name>A0AAW1WW11_RUBAR</name>
<dbReference type="GO" id="GO:0005886">
    <property type="term" value="C:plasma membrane"/>
    <property type="evidence" value="ECO:0007669"/>
    <property type="project" value="UniProtKB-SubCell"/>
</dbReference>
<keyword evidence="8 11" id="KW-1133">Transmembrane helix</keyword>
<feature type="transmembrane region" description="Helical" evidence="11">
    <location>
        <begin position="261"/>
        <end position="284"/>
    </location>
</feature>
<dbReference type="AlphaFoldDB" id="A0AAW1WW11"/>
<dbReference type="PROSITE" id="PS00211">
    <property type="entry name" value="ABC_TRANSPORTER_1"/>
    <property type="match status" value="2"/>
</dbReference>